<evidence type="ECO:0000313" key="2">
    <source>
        <dbReference type="EMBL" id="MPN22978.1"/>
    </source>
</evidence>
<name>A0A645G7W4_9ZZZZ</name>
<accession>A0A645G7W4</accession>
<reference evidence="2" key="1">
    <citation type="submission" date="2019-08" db="EMBL/GenBank/DDBJ databases">
        <authorList>
            <person name="Kucharzyk K."/>
            <person name="Murdoch R.W."/>
            <person name="Higgins S."/>
            <person name="Loffler F."/>
        </authorList>
    </citation>
    <scope>NUCLEOTIDE SEQUENCE</scope>
</reference>
<comment type="caution">
    <text evidence="2">The sequence shown here is derived from an EMBL/GenBank/DDBJ whole genome shotgun (WGS) entry which is preliminary data.</text>
</comment>
<gene>
    <name evidence="2" type="ORF">SDC9_170363</name>
</gene>
<feature type="compositionally biased region" description="Polar residues" evidence="1">
    <location>
        <begin position="60"/>
        <end position="74"/>
    </location>
</feature>
<protein>
    <submittedName>
        <fullName evidence="2">Uncharacterized protein</fullName>
    </submittedName>
</protein>
<dbReference type="EMBL" id="VSSQ01071353">
    <property type="protein sequence ID" value="MPN22978.1"/>
    <property type="molecule type" value="Genomic_DNA"/>
</dbReference>
<sequence>MLDRFAQIFAGQFRQVRAVVPQGNHPDHIIVDGSSEDAADDDPDVGDRSVKRSHYRSENRTCPGNIQQFNDGIF</sequence>
<feature type="compositionally biased region" description="Basic and acidic residues" evidence="1">
    <location>
        <begin position="45"/>
        <end position="59"/>
    </location>
</feature>
<feature type="compositionally biased region" description="Acidic residues" evidence="1">
    <location>
        <begin position="34"/>
        <end position="44"/>
    </location>
</feature>
<proteinExistence type="predicted"/>
<evidence type="ECO:0000256" key="1">
    <source>
        <dbReference type="SAM" id="MobiDB-lite"/>
    </source>
</evidence>
<feature type="region of interest" description="Disordered" evidence="1">
    <location>
        <begin position="25"/>
        <end position="74"/>
    </location>
</feature>
<organism evidence="2">
    <name type="scientific">bioreactor metagenome</name>
    <dbReference type="NCBI Taxonomy" id="1076179"/>
    <lineage>
        <taxon>unclassified sequences</taxon>
        <taxon>metagenomes</taxon>
        <taxon>ecological metagenomes</taxon>
    </lineage>
</organism>
<dbReference type="AlphaFoldDB" id="A0A645G7W4"/>